<dbReference type="InterPro" id="IPR036615">
    <property type="entry name" value="Mur_ligase_C_dom_sf"/>
</dbReference>
<dbReference type="SUPFAM" id="SSF53244">
    <property type="entry name" value="MurD-like peptide ligases, peptide-binding domain"/>
    <property type="match status" value="1"/>
</dbReference>
<dbReference type="Proteomes" id="UP000485621">
    <property type="component" value="Unassembled WGS sequence"/>
</dbReference>
<proteinExistence type="predicted"/>
<dbReference type="AlphaFoldDB" id="A0A1V5ZNJ0"/>
<evidence type="ECO:0000313" key="1">
    <source>
        <dbReference type="EMBL" id="OQB41474.1"/>
    </source>
</evidence>
<organism evidence="1">
    <name type="scientific">candidate division CPR1 bacterium ADurb.Bin160</name>
    <dbReference type="NCBI Taxonomy" id="1852826"/>
    <lineage>
        <taxon>Bacteria</taxon>
        <taxon>candidate division CPR1</taxon>
    </lineage>
</organism>
<sequence length="33" mass="3860">MQKIVHNDITYFVDFAHTPDALEKTLSFLHSLK</sequence>
<protein>
    <submittedName>
        <fullName evidence="1">UDP-N-acetylmuramoylalanyl-D-glutamate--2, 6-diaminopimelate ligase</fullName>
    </submittedName>
</protein>
<dbReference type="EMBL" id="MWDB01000016">
    <property type="protein sequence ID" value="OQB41474.1"/>
    <property type="molecule type" value="Genomic_DNA"/>
</dbReference>
<name>A0A1V5ZNJ0_9BACT</name>
<keyword evidence="1" id="KW-0436">Ligase</keyword>
<reference evidence="1" key="1">
    <citation type="submission" date="2017-02" db="EMBL/GenBank/DDBJ databases">
        <title>Delving into the versatile metabolic prowess of the omnipresent phylum Bacteroidetes.</title>
        <authorList>
            <person name="Nobu M.K."/>
            <person name="Mei R."/>
            <person name="Narihiro T."/>
            <person name="Kuroda K."/>
            <person name="Liu W.-T."/>
        </authorList>
    </citation>
    <scope>NUCLEOTIDE SEQUENCE</scope>
    <source>
        <strain evidence="1">ADurb.Bin160</strain>
    </source>
</reference>
<dbReference type="GO" id="GO:0016881">
    <property type="term" value="F:acid-amino acid ligase activity"/>
    <property type="evidence" value="ECO:0007669"/>
    <property type="project" value="InterPro"/>
</dbReference>
<accession>A0A1V5ZNJ0</accession>
<comment type="caution">
    <text evidence="1">The sequence shown here is derived from an EMBL/GenBank/DDBJ whole genome shotgun (WGS) entry which is preliminary data.</text>
</comment>
<gene>
    <name evidence="1" type="ORF">BWY04_00808</name>
</gene>
<dbReference type="Gene3D" id="3.90.190.20">
    <property type="entry name" value="Mur ligase, C-terminal domain"/>
    <property type="match status" value="1"/>
</dbReference>